<dbReference type="GO" id="GO:0003676">
    <property type="term" value="F:nucleic acid binding"/>
    <property type="evidence" value="ECO:0007669"/>
    <property type="project" value="InterPro"/>
</dbReference>
<dbReference type="AlphaFoldDB" id="A0A085N6J9"/>
<dbReference type="InterPro" id="IPR036397">
    <property type="entry name" value="RNaseH_sf"/>
</dbReference>
<reference evidence="1" key="1">
    <citation type="journal article" date="2014" name="Nat. Genet.">
        <title>Genome and transcriptome of the porcine whipworm Trichuris suis.</title>
        <authorList>
            <person name="Jex A.R."/>
            <person name="Nejsum P."/>
            <person name="Schwarz E.M."/>
            <person name="Hu L."/>
            <person name="Young N.D."/>
            <person name="Hall R.S."/>
            <person name="Korhonen P.K."/>
            <person name="Liao S."/>
            <person name="Thamsborg S."/>
            <person name="Xia J."/>
            <person name="Xu P."/>
            <person name="Wang S."/>
            <person name="Scheerlinck J.P."/>
            <person name="Hofmann A."/>
            <person name="Sternberg P.W."/>
            <person name="Wang J."/>
            <person name="Gasser R.B."/>
        </authorList>
    </citation>
    <scope>NUCLEOTIDE SEQUENCE [LARGE SCALE GENOMIC DNA]</scope>
    <source>
        <strain evidence="1">DCEP-RM93F</strain>
    </source>
</reference>
<name>A0A085N6J9_9BILA</name>
<accession>A0A085N6J9</accession>
<dbReference type="EMBL" id="KL367544">
    <property type="protein sequence ID" value="KFD65095.1"/>
    <property type="molecule type" value="Genomic_DNA"/>
</dbReference>
<protein>
    <submittedName>
        <fullName evidence="1">Uncharacterized protein</fullName>
    </submittedName>
</protein>
<evidence type="ECO:0000313" key="1">
    <source>
        <dbReference type="EMBL" id="KFD65095.1"/>
    </source>
</evidence>
<gene>
    <name evidence="1" type="ORF">M514_22675</name>
</gene>
<sequence length="239" mass="27359">MDFSEGPGLDILMTFLHSPDHTAQGVRRRRLQNTHPAQVWLGLAAQRTTLLLLVHCRANPLFLHSANRAYLQCVCPSLSVIAQSGDVIVMEQVCVSACGLDSRYKTKAYTDGVVSPSDFSLRYRHFQSGEVDACDLTWSGHYDEDLQAPLDQSSAVTTQEREVALRVRASAVSWWVHAMSKIQKYGKRAHHKLSDSDMKNRVTTCRSLLMKQRRNSNFWQIVSWDEKWIMYVNPKRKRH</sequence>
<dbReference type="Proteomes" id="UP000030758">
    <property type="component" value="Unassembled WGS sequence"/>
</dbReference>
<proteinExistence type="predicted"/>
<dbReference type="Gene3D" id="3.30.420.10">
    <property type="entry name" value="Ribonuclease H-like superfamily/Ribonuclease H"/>
    <property type="match status" value="1"/>
</dbReference>
<organism evidence="1">
    <name type="scientific">Trichuris suis</name>
    <name type="common">pig whipworm</name>
    <dbReference type="NCBI Taxonomy" id="68888"/>
    <lineage>
        <taxon>Eukaryota</taxon>
        <taxon>Metazoa</taxon>
        <taxon>Ecdysozoa</taxon>
        <taxon>Nematoda</taxon>
        <taxon>Enoplea</taxon>
        <taxon>Dorylaimia</taxon>
        <taxon>Trichinellida</taxon>
        <taxon>Trichuridae</taxon>
        <taxon>Trichuris</taxon>
    </lineage>
</organism>